<dbReference type="EMBL" id="SOZJ01000003">
    <property type="protein sequence ID" value="TGJ68769.1"/>
    <property type="molecule type" value="Genomic_DNA"/>
</dbReference>
<proteinExistence type="predicted"/>
<dbReference type="AlphaFoldDB" id="A0A7C8PCS8"/>
<reference evidence="2 3" key="1">
    <citation type="submission" date="2019-03" db="EMBL/GenBank/DDBJ databases">
        <title>Nematode-trapping fungi genome.</title>
        <authorList>
            <person name="Vidal-Diez De Ulzurrun G."/>
        </authorList>
    </citation>
    <scope>NUCLEOTIDE SEQUENCE [LARGE SCALE GENOMIC DNA]</scope>
    <source>
        <strain evidence="2 3">TWF154</strain>
    </source>
</reference>
<feature type="compositionally biased region" description="Low complexity" evidence="1">
    <location>
        <begin position="22"/>
        <end position="37"/>
    </location>
</feature>
<accession>A0A7C8PCS8</accession>
<comment type="caution">
    <text evidence="2">The sequence shown here is derived from an EMBL/GenBank/DDBJ whole genome shotgun (WGS) entry which is preliminary data.</text>
</comment>
<feature type="region of interest" description="Disordered" evidence="1">
    <location>
        <begin position="145"/>
        <end position="178"/>
    </location>
</feature>
<feature type="compositionally biased region" description="Polar residues" evidence="1">
    <location>
        <begin position="85"/>
        <end position="94"/>
    </location>
</feature>
<organism evidence="2 3">
    <name type="scientific">Orbilia oligospora</name>
    <name type="common">Nematode-trapping fungus</name>
    <name type="synonym">Arthrobotrys oligospora</name>
    <dbReference type="NCBI Taxonomy" id="2813651"/>
    <lineage>
        <taxon>Eukaryota</taxon>
        <taxon>Fungi</taxon>
        <taxon>Dikarya</taxon>
        <taxon>Ascomycota</taxon>
        <taxon>Pezizomycotina</taxon>
        <taxon>Orbiliomycetes</taxon>
        <taxon>Orbiliales</taxon>
        <taxon>Orbiliaceae</taxon>
        <taxon>Orbilia</taxon>
    </lineage>
</organism>
<sequence length="178" mass="19511">MPPKRTKGSTTLKPRTSKSRITKSSASSSSTKATPRTYTPRKTKSRSSIKSTENIPSRSSSTNTRQAGGTSSRPMRTRQKKKVSISGTSISTLRESPEPSQSPSPSPPDHHHTTRQNVGSAEEATWFYGLDIFRSVTQHAREFLSGWGYGFGNSGNRASENKSTGKKKVGRQRGPRKK</sequence>
<evidence type="ECO:0000313" key="2">
    <source>
        <dbReference type="EMBL" id="TGJ68769.1"/>
    </source>
</evidence>
<dbReference type="Proteomes" id="UP000297595">
    <property type="component" value="Unassembled WGS sequence"/>
</dbReference>
<feature type="region of interest" description="Disordered" evidence="1">
    <location>
        <begin position="1"/>
        <end position="119"/>
    </location>
</feature>
<evidence type="ECO:0000313" key="3">
    <source>
        <dbReference type="Proteomes" id="UP000297595"/>
    </source>
</evidence>
<name>A0A7C8PCS8_ORBOL</name>
<gene>
    <name evidence="2" type="ORF">EYR41_004854</name>
</gene>
<protein>
    <submittedName>
        <fullName evidence="2">Uncharacterized protein</fullName>
    </submittedName>
</protein>
<feature type="compositionally biased region" description="Basic residues" evidence="1">
    <location>
        <begin position="164"/>
        <end position="178"/>
    </location>
</feature>
<feature type="compositionally biased region" description="Polar residues" evidence="1">
    <location>
        <begin position="53"/>
        <end position="74"/>
    </location>
</feature>
<evidence type="ECO:0000256" key="1">
    <source>
        <dbReference type="SAM" id="MobiDB-lite"/>
    </source>
</evidence>